<keyword evidence="3" id="KW-1185">Reference proteome</keyword>
<dbReference type="PANTHER" id="PTHR13939:SF0">
    <property type="entry name" value="NMN AMIDOHYDROLASE-LIKE PROTEIN YFAY"/>
    <property type="match status" value="1"/>
</dbReference>
<dbReference type="InterPro" id="IPR001453">
    <property type="entry name" value="MoaB/Mog_dom"/>
</dbReference>
<dbReference type="PANTHER" id="PTHR13939">
    <property type="entry name" value="NICOTINAMIDE-NUCLEOTIDE AMIDOHYDROLASE PNCC"/>
    <property type="match status" value="1"/>
</dbReference>
<dbReference type="Pfam" id="PF00994">
    <property type="entry name" value="MoCF_biosynth"/>
    <property type="match status" value="1"/>
</dbReference>
<evidence type="ECO:0000313" key="2">
    <source>
        <dbReference type="EMBL" id="MBL7526279.1"/>
    </source>
</evidence>
<name>A0ABS1WAA9_9GAMM</name>
<sequence>MTIAILATGDEIVHGDTLNTNSHDIAHILCSEGLSLGLQMACSDKETDIVNCLEFLAKNHEIIIIIGGLGPTTDDLTRFALAKYTGDVLVQHAEALDHIKKRLHSAQVVINEGNLQQCLFPSQARILPNPNGSAVGCYYQWNNRIFIMLPGPPRECLPMFNNHALPFLLKMERSTKQIIKWRIFGLAESEIAQTLEEALADIDCQTGYRLDVPYIEFKVRCTSDMVDKIKGIIDPILSPHIIASIDKKASDNLRELIIKNNEPITIIDEATEGLLQSLLIRPGNQHLINFHNLRSTQVHFHLSGLEEYWLQQPPKGTTQLTIHYSNQIQEGGETHQIPYRSPLVVYYAAEWLSFRLFHLINQLHQ</sequence>
<dbReference type="RefSeq" id="WP_203110620.1">
    <property type="nucleotide sequence ID" value="NZ_JADOBG010000017.1"/>
</dbReference>
<reference evidence="2 3" key="1">
    <citation type="submission" date="2020-12" db="EMBL/GenBank/DDBJ databases">
        <title>WGS of Legionella: environmental sample.</title>
        <authorList>
            <person name="Cristino S."/>
            <person name="Girolamini L."/>
            <person name="Salaris S."/>
            <person name="Pascale M.R."/>
            <person name="Mazzotta M."/>
            <person name="Orsini M."/>
            <person name="Grottola A."/>
        </authorList>
    </citation>
    <scope>NUCLEOTIDE SEQUENCE [LARGE SCALE GENOMIC DNA]</scope>
    <source>
        <strain evidence="2 3">30cs62</strain>
    </source>
</reference>
<organism evidence="2 3">
    <name type="scientific">Legionella bononiensis</name>
    <dbReference type="NCBI Taxonomy" id="2793102"/>
    <lineage>
        <taxon>Bacteria</taxon>
        <taxon>Pseudomonadati</taxon>
        <taxon>Pseudomonadota</taxon>
        <taxon>Gammaproteobacteria</taxon>
        <taxon>Legionellales</taxon>
        <taxon>Legionellaceae</taxon>
        <taxon>Legionella</taxon>
    </lineage>
</organism>
<dbReference type="InterPro" id="IPR050101">
    <property type="entry name" value="CinA"/>
</dbReference>
<dbReference type="Proteomes" id="UP000809910">
    <property type="component" value="Unassembled WGS sequence"/>
</dbReference>
<dbReference type="SUPFAM" id="SSF53218">
    <property type="entry name" value="Molybdenum cofactor biosynthesis proteins"/>
    <property type="match status" value="1"/>
</dbReference>
<dbReference type="Gene3D" id="3.40.980.10">
    <property type="entry name" value="MoaB/Mog-like domain"/>
    <property type="match status" value="1"/>
</dbReference>
<dbReference type="InterPro" id="IPR036425">
    <property type="entry name" value="MoaB/Mog-like_dom_sf"/>
</dbReference>
<proteinExistence type="predicted"/>
<dbReference type="SMART" id="SM00852">
    <property type="entry name" value="MoCF_biosynth"/>
    <property type="match status" value="1"/>
</dbReference>
<protein>
    <submittedName>
        <fullName evidence="2">Competence/damage-inducible protein A</fullName>
    </submittedName>
</protein>
<accession>A0ABS1WAA9</accession>
<evidence type="ECO:0000259" key="1">
    <source>
        <dbReference type="SMART" id="SM00852"/>
    </source>
</evidence>
<evidence type="ECO:0000313" key="3">
    <source>
        <dbReference type="Proteomes" id="UP000809910"/>
    </source>
</evidence>
<dbReference type="CDD" id="cd00885">
    <property type="entry name" value="cinA"/>
    <property type="match status" value="1"/>
</dbReference>
<gene>
    <name evidence="2" type="ORF">I5282_06805</name>
</gene>
<dbReference type="EMBL" id="JADWVN010000011">
    <property type="protein sequence ID" value="MBL7526279.1"/>
    <property type="molecule type" value="Genomic_DNA"/>
</dbReference>
<comment type="caution">
    <text evidence="2">The sequence shown here is derived from an EMBL/GenBank/DDBJ whole genome shotgun (WGS) entry which is preliminary data.</text>
</comment>
<feature type="domain" description="MoaB/Mog" evidence="1">
    <location>
        <begin position="4"/>
        <end position="170"/>
    </location>
</feature>